<evidence type="ECO:0000313" key="9">
    <source>
        <dbReference type="Proteomes" id="UP000612456"/>
    </source>
</evidence>
<evidence type="ECO:0000313" key="8">
    <source>
        <dbReference type="EMBL" id="GGD79941.1"/>
    </source>
</evidence>
<dbReference type="SUPFAM" id="SSF53850">
    <property type="entry name" value="Periplasmic binding protein-like II"/>
    <property type="match status" value="1"/>
</dbReference>
<dbReference type="RefSeq" id="WP_188994684.1">
    <property type="nucleotide sequence ID" value="NZ_BMHP01000003.1"/>
</dbReference>
<reference evidence="8" key="2">
    <citation type="submission" date="2020-09" db="EMBL/GenBank/DDBJ databases">
        <authorList>
            <person name="Sun Q."/>
            <person name="Zhou Y."/>
        </authorList>
    </citation>
    <scope>NUCLEOTIDE SEQUENCE</scope>
    <source>
        <strain evidence="8">CGMCC 1.15178</strain>
    </source>
</reference>
<keyword evidence="5" id="KW-0449">Lipoprotein</keyword>
<accession>A0A917DY48</accession>
<feature type="signal peptide" evidence="7">
    <location>
        <begin position="1"/>
        <end position="28"/>
    </location>
</feature>
<evidence type="ECO:0000256" key="2">
    <source>
        <dbReference type="ARBA" id="ARBA00022729"/>
    </source>
</evidence>
<evidence type="ECO:0000256" key="4">
    <source>
        <dbReference type="ARBA" id="ARBA00023139"/>
    </source>
</evidence>
<evidence type="ECO:0000256" key="6">
    <source>
        <dbReference type="SAM" id="MobiDB-lite"/>
    </source>
</evidence>
<evidence type="ECO:0000256" key="5">
    <source>
        <dbReference type="ARBA" id="ARBA00023288"/>
    </source>
</evidence>
<name>A0A917DY48_9BACL</name>
<reference evidence="8" key="1">
    <citation type="journal article" date="2014" name="Int. J. Syst. Evol. Microbiol.">
        <title>Complete genome sequence of Corynebacterium casei LMG S-19264T (=DSM 44701T), isolated from a smear-ripened cheese.</title>
        <authorList>
            <consortium name="US DOE Joint Genome Institute (JGI-PGF)"/>
            <person name="Walter F."/>
            <person name="Albersmeier A."/>
            <person name="Kalinowski J."/>
            <person name="Ruckert C."/>
        </authorList>
    </citation>
    <scope>NUCLEOTIDE SEQUENCE</scope>
    <source>
        <strain evidence="8">CGMCC 1.15178</strain>
    </source>
</reference>
<organism evidence="8 9">
    <name type="scientific">Paenibacillus nasutitermitis</name>
    <dbReference type="NCBI Taxonomy" id="1652958"/>
    <lineage>
        <taxon>Bacteria</taxon>
        <taxon>Bacillati</taxon>
        <taxon>Bacillota</taxon>
        <taxon>Bacilli</taxon>
        <taxon>Bacillales</taxon>
        <taxon>Paenibacillaceae</taxon>
        <taxon>Paenibacillus</taxon>
    </lineage>
</organism>
<feature type="region of interest" description="Disordered" evidence="6">
    <location>
        <begin position="31"/>
        <end position="58"/>
    </location>
</feature>
<dbReference type="PANTHER" id="PTHR43649:SF33">
    <property type="entry name" value="POLYGALACTURONAN_RHAMNOGALACTURONAN-BINDING PROTEIN YTCQ"/>
    <property type="match status" value="1"/>
</dbReference>
<keyword evidence="4" id="KW-0564">Palmitate</keyword>
<evidence type="ECO:0000256" key="1">
    <source>
        <dbReference type="ARBA" id="ARBA00022475"/>
    </source>
</evidence>
<evidence type="ECO:0000256" key="3">
    <source>
        <dbReference type="ARBA" id="ARBA00023136"/>
    </source>
</evidence>
<gene>
    <name evidence="8" type="ORF">GCM10010911_42560</name>
</gene>
<feature type="compositionally biased region" description="Low complexity" evidence="6">
    <location>
        <begin position="35"/>
        <end position="51"/>
    </location>
</feature>
<feature type="chain" id="PRO_5037022987" description="ABC transporter substrate-binding protein" evidence="7">
    <location>
        <begin position="29"/>
        <end position="544"/>
    </location>
</feature>
<evidence type="ECO:0008006" key="10">
    <source>
        <dbReference type="Google" id="ProtNLM"/>
    </source>
</evidence>
<evidence type="ECO:0000256" key="7">
    <source>
        <dbReference type="SAM" id="SignalP"/>
    </source>
</evidence>
<proteinExistence type="predicted"/>
<keyword evidence="2 7" id="KW-0732">Signal</keyword>
<dbReference type="InterPro" id="IPR006059">
    <property type="entry name" value="SBP"/>
</dbReference>
<dbReference type="EMBL" id="BMHP01000003">
    <property type="protein sequence ID" value="GGD79941.1"/>
    <property type="molecule type" value="Genomic_DNA"/>
</dbReference>
<dbReference type="AlphaFoldDB" id="A0A917DY48"/>
<keyword evidence="9" id="KW-1185">Reference proteome</keyword>
<keyword evidence="1" id="KW-1003">Cell membrane</keyword>
<sequence length="544" mass="60884">MLGKKKKKLSTILVMTMLLALMLQVACSNQSNEGSQQSSTSPSTSTPTTTSKPQESITLNGLTSKHVFQADWNDMLVFQKRQEETGIHVKWENVSEDGWVEKRNLRMATNDLPDFISRSGFNDAEIATYAAQGMIIPLNDLIEKHAPNLKAILDADPTKRKAISDSKGNIYALPAFNGWMGDNASKLWMNKSWLDKLGIPMPTTLDEYYDALVAFRDNNPGGNGVIPLTDFSNSFARDLLYFAGSFGLGTKGPNFFGDGVDLGPDGKMRFVKTDERYKSLLEFMNKLWSAKLLDPELLTHASEAWTANSKAGVIGSFVLAGPEANNPVEYEVLPPLKSQYGDEILSMVSTGLRKNNTVITSANKHPEETMQWLDYWYSDEGWVRLQYGIEDVTYKVDENGAYALLPEYDPDIAPIEKSRGLYSPMFGDGIPYNMSPDEFDKRPTPVKEGSAFPKILAGADMLKPYYEGVLANGADYFAFTDEEFAVKKQFADEAMQYITEMETKFITGKEPFSSWDKYVEKVRSLGLDKYMEAYNAALERYNSL</sequence>
<keyword evidence="3" id="KW-0472">Membrane</keyword>
<dbReference type="Pfam" id="PF01547">
    <property type="entry name" value="SBP_bac_1"/>
    <property type="match status" value="1"/>
</dbReference>
<dbReference type="InterPro" id="IPR050490">
    <property type="entry name" value="Bact_solute-bd_prot1"/>
</dbReference>
<protein>
    <recommendedName>
        <fullName evidence="10">ABC transporter substrate-binding protein</fullName>
    </recommendedName>
</protein>
<dbReference type="PANTHER" id="PTHR43649">
    <property type="entry name" value="ARABINOSE-BINDING PROTEIN-RELATED"/>
    <property type="match status" value="1"/>
</dbReference>
<dbReference type="Proteomes" id="UP000612456">
    <property type="component" value="Unassembled WGS sequence"/>
</dbReference>
<comment type="caution">
    <text evidence="8">The sequence shown here is derived from an EMBL/GenBank/DDBJ whole genome shotgun (WGS) entry which is preliminary data.</text>
</comment>
<dbReference type="Gene3D" id="3.40.190.10">
    <property type="entry name" value="Periplasmic binding protein-like II"/>
    <property type="match status" value="2"/>
</dbReference>